<proteinExistence type="predicted"/>
<evidence type="ECO:0000313" key="1">
    <source>
        <dbReference type="EMBL" id="KAI9909024.1"/>
    </source>
</evidence>
<dbReference type="EMBL" id="CM047586">
    <property type="protein sequence ID" value="KAI9909024.1"/>
    <property type="molecule type" value="Genomic_DNA"/>
</dbReference>
<dbReference type="Proteomes" id="UP001163321">
    <property type="component" value="Chromosome 7"/>
</dbReference>
<accession>A0ACC0VRB0</accession>
<reference evidence="1 2" key="1">
    <citation type="journal article" date="2022" name="bioRxiv">
        <title>The genome of the oomycete Peronosclerospora sorghi, a cosmopolitan pathogen of maize and sorghum, is inflated with dispersed pseudogenes.</title>
        <authorList>
            <person name="Fletcher K."/>
            <person name="Martin F."/>
            <person name="Isakeit T."/>
            <person name="Cavanaugh K."/>
            <person name="Magill C."/>
            <person name="Michelmore R."/>
        </authorList>
    </citation>
    <scope>NUCLEOTIDE SEQUENCE [LARGE SCALE GENOMIC DNA]</scope>
    <source>
        <strain evidence="1">P6</strain>
    </source>
</reference>
<keyword evidence="2" id="KW-1185">Reference proteome</keyword>
<name>A0ACC0VRB0_9STRA</name>
<sequence length="177" mass="20304">MCHGVSYTGATFLRRVPNSVAAQVSFLPFRAKMKMQSFAECNEQKERVKACYGDWFHRLWSGHFEQANCEQETQDFRECVQDAMQRRKEEARRKANDEEDSWMDRTKQEADEMASSAKSRARHARERAHHEKEKAKDKAQSGVSDVKDKVKGSASDVANKVQETADSWADKIKGLAK</sequence>
<evidence type="ECO:0000313" key="2">
    <source>
        <dbReference type="Proteomes" id="UP001163321"/>
    </source>
</evidence>
<gene>
    <name evidence="1" type="ORF">PsorP6_014866</name>
</gene>
<organism evidence="1 2">
    <name type="scientific">Peronosclerospora sorghi</name>
    <dbReference type="NCBI Taxonomy" id="230839"/>
    <lineage>
        <taxon>Eukaryota</taxon>
        <taxon>Sar</taxon>
        <taxon>Stramenopiles</taxon>
        <taxon>Oomycota</taxon>
        <taxon>Peronosporomycetes</taxon>
        <taxon>Peronosporales</taxon>
        <taxon>Peronosporaceae</taxon>
        <taxon>Peronosclerospora</taxon>
    </lineage>
</organism>
<comment type="caution">
    <text evidence="1">The sequence shown here is derived from an EMBL/GenBank/DDBJ whole genome shotgun (WGS) entry which is preliminary data.</text>
</comment>
<protein>
    <submittedName>
        <fullName evidence="1">Uncharacterized protein</fullName>
    </submittedName>
</protein>